<evidence type="ECO:0000256" key="1">
    <source>
        <dbReference type="ARBA" id="ARBA00022679"/>
    </source>
</evidence>
<keyword evidence="2 4" id="KW-0012">Acyltransferase</keyword>
<sequence>MIIKQVGLQDLDKTAILFDQYRVFYSQPSNIEAGKIFLEERIAKSESVIFLALSEDEKPMGFVQLYPIFTSVGIQRKWLLNDLFVNDSFRKLGVGRALMNRAKDYAIETNTAGLVLETAIDNLKAQQLYESLGYERDQQHFHYDLDLR</sequence>
<gene>
    <name evidence="4" type="ORF">ACFFIX_18125</name>
</gene>
<protein>
    <submittedName>
        <fullName evidence="4">GNAT family N-acetyltransferase</fullName>
        <ecNumber evidence="4">2.3.1.-</ecNumber>
    </submittedName>
</protein>
<dbReference type="Proteomes" id="UP001589854">
    <property type="component" value="Unassembled WGS sequence"/>
</dbReference>
<evidence type="ECO:0000256" key="2">
    <source>
        <dbReference type="ARBA" id="ARBA00023315"/>
    </source>
</evidence>
<dbReference type="InterPro" id="IPR050832">
    <property type="entry name" value="Bact_Acetyltransf"/>
</dbReference>
<organism evidence="4 5">
    <name type="scientific">Metabacillus herbersteinensis</name>
    <dbReference type="NCBI Taxonomy" id="283816"/>
    <lineage>
        <taxon>Bacteria</taxon>
        <taxon>Bacillati</taxon>
        <taxon>Bacillota</taxon>
        <taxon>Bacilli</taxon>
        <taxon>Bacillales</taxon>
        <taxon>Bacillaceae</taxon>
        <taxon>Metabacillus</taxon>
    </lineage>
</organism>
<evidence type="ECO:0000313" key="4">
    <source>
        <dbReference type="EMBL" id="MFC0273324.1"/>
    </source>
</evidence>
<dbReference type="InterPro" id="IPR000182">
    <property type="entry name" value="GNAT_dom"/>
</dbReference>
<dbReference type="Gene3D" id="3.40.630.30">
    <property type="match status" value="1"/>
</dbReference>
<dbReference type="EMBL" id="JBHLVO010000019">
    <property type="protein sequence ID" value="MFC0273324.1"/>
    <property type="molecule type" value="Genomic_DNA"/>
</dbReference>
<dbReference type="PANTHER" id="PTHR43877">
    <property type="entry name" value="AMINOALKYLPHOSPHONATE N-ACETYLTRANSFERASE-RELATED-RELATED"/>
    <property type="match status" value="1"/>
</dbReference>
<accession>A0ABV6GJM7</accession>
<evidence type="ECO:0000259" key="3">
    <source>
        <dbReference type="PROSITE" id="PS51186"/>
    </source>
</evidence>
<keyword evidence="1 4" id="KW-0808">Transferase</keyword>
<dbReference type="EC" id="2.3.1.-" evidence="4"/>
<keyword evidence="5" id="KW-1185">Reference proteome</keyword>
<dbReference type="GO" id="GO:0016746">
    <property type="term" value="F:acyltransferase activity"/>
    <property type="evidence" value="ECO:0007669"/>
    <property type="project" value="UniProtKB-KW"/>
</dbReference>
<proteinExistence type="predicted"/>
<dbReference type="InterPro" id="IPR016181">
    <property type="entry name" value="Acyl_CoA_acyltransferase"/>
</dbReference>
<feature type="domain" description="N-acetyltransferase" evidence="3">
    <location>
        <begin position="1"/>
        <end position="148"/>
    </location>
</feature>
<dbReference type="Pfam" id="PF00583">
    <property type="entry name" value="Acetyltransf_1"/>
    <property type="match status" value="1"/>
</dbReference>
<dbReference type="SUPFAM" id="SSF55729">
    <property type="entry name" value="Acyl-CoA N-acyltransferases (Nat)"/>
    <property type="match status" value="1"/>
</dbReference>
<dbReference type="CDD" id="cd04301">
    <property type="entry name" value="NAT_SF"/>
    <property type="match status" value="1"/>
</dbReference>
<evidence type="ECO:0000313" key="5">
    <source>
        <dbReference type="Proteomes" id="UP001589854"/>
    </source>
</evidence>
<reference evidence="4 5" key="1">
    <citation type="submission" date="2024-09" db="EMBL/GenBank/DDBJ databases">
        <authorList>
            <person name="Sun Q."/>
            <person name="Mori K."/>
        </authorList>
    </citation>
    <scope>NUCLEOTIDE SEQUENCE [LARGE SCALE GENOMIC DNA]</scope>
    <source>
        <strain evidence="4 5">CCM 7228</strain>
    </source>
</reference>
<dbReference type="PROSITE" id="PS51186">
    <property type="entry name" value="GNAT"/>
    <property type="match status" value="1"/>
</dbReference>
<dbReference type="RefSeq" id="WP_378936507.1">
    <property type="nucleotide sequence ID" value="NZ_JBHLVO010000019.1"/>
</dbReference>
<dbReference type="PANTHER" id="PTHR43877:SF2">
    <property type="entry name" value="AMINOALKYLPHOSPHONATE N-ACETYLTRANSFERASE-RELATED"/>
    <property type="match status" value="1"/>
</dbReference>
<name>A0ABV6GJM7_9BACI</name>
<comment type="caution">
    <text evidence="4">The sequence shown here is derived from an EMBL/GenBank/DDBJ whole genome shotgun (WGS) entry which is preliminary data.</text>
</comment>